<keyword evidence="2 5" id="KW-0378">Hydrolase</keyword>
<gene>
    <name evidence="5" type="primary">bglB</name>
    <name evidence="5" type="ORF">LC1Nh_0795</name>
</gene>
<keyword evidence="3 5" id="KW-0326">Glycosidase</keyword>
<sequence length="396" mass="46440">MSPHQVEGHNENNWTEWEKNNAEKLAKEAESSFGSLKIWDKISEKATSPQNYMSGEAINHKNRYKEDIQLAQDMGLNAFRFGIEWSRVEPKEGEFSEEAISYYRDYISEVRENGMEPIVTLWHFTNPKWFSEKGGWTNPENKDYFLRYVEKVIDEFGDKVTYWITLNEPLGFIFNAYIMGNWAPGRKAPYSAFKCLRNFLSVHKKTYAEIKRNHPDSMVATANNMTNFNAVNDLIPNKVIAKALRRIERGYLIEKTIEEQDFIGVNHYFKHDIDLLGRTSEEIKSDLGWSQSPQSLVRVVEEMSKWDKPILITEHGIADSNDEKRKSYLQESLSELENAENTEILGYLHWSLLDNFEWDKGFWPRFGLIEIDYENNLERNIRDSGKLYSQIIKKLN</sequence>
<evidence type="ECO:0000256" key="1">
    <source>
        <dbReference type="ARBA" id="ARBA00010838"/>
    </source>
</evidence>
<dbReference type="KEGG" id="ncon:LC1Nh_0795"/>
<dbReference type="Proteomes" id="UP000377803">
    <property type="component" value="Chromosome"/>
</dbReference>
<evidence type="ECO:0000256" key="3">
    <source>
        <dbReference type="ARBA" id="ARBA00023295"/>
    </source>
</evidence>
<name>A0A5Q0UIG5_9ARCH</name>
<dbReference type="GO" id="GO:0005975">
    <property type="term" value="P:carbohydrate metabolic process"/>
    <property type="evidence" value="ECO:0007669"/>
    <property type="project" value="InterPro"/>
</dbReference>
<dbReference type="InterPro" id="IPR001360">
    <property type="entry name" value="Glyco_hydro_1"/>
</dbReference>
<organism evidence="5 6">
    <name type="scientific">Candidatus Nanohalobium constans</name>
    <dbReference type="NCBI Taxonomy" id="2565781"/>
    <lineage>
        <taxon>Archaea</taxon>
        <taxon>Candidatus Nanohalarchaeota</taxon>
        <taxon>Candidatus Nanohalobia</taxon>
        <taxon>Candidatus Nanohalobiales</taxon>
        <taxon>Candidatus Nanohalobiaceae</taxon>
        <taxon>Candidatus Nanohalobium</taxon>
    </lineage>
</organism>
<dbReference type="EC" id="3.2.1.21" evidence="5"/>
<dbReference type="AlphaFoldDB" id="A0A5Q0UIG5"/>
<dbReference type="PRINTS" id="PR00131">
    <property type="entry name" value="GLHYDRLASE1"/>
</dbReference>
<dbReference type="Pfam" id="PF00232">
    <property type="entry name" value="Glyco_hydro_1"/>
    <property type="match status" value="2"/>
</dbReference>
<keyword evidence="6" id="KW-1185">Reference proteome</keyword>
<dbReference type="GO" id="GO:0008422">
    <property type="term" value="F:beta-glucosidase activity"/>
    <property type="evidence" value="ECO:0007669"/>
    <property type="project" value="UniProtKB-EC"/>
</dbReference>
<evidence type="ECO:0000313" key="5">
    <source>
        <dbReference type="EMBL" id="QGA80679.1"/>
    </source>
</evidence>
<accession>A0A5Q0UIG5</accession>
<dbReference type="Gene3D" id="3.20.20.80">
    <property type="entry name" value="Glycosidases"/>
    <property type="match status" value="1"/>
</dbReference>
<comment type="similarity">
    <text evidence="1 4">Belongs to the glycosyl hydrolase 1 family.</text>
</comment>
<evidence type="ECO:0000313" key="6">
    <source>
        <dbReference type="Proteomes" id="UP000377803"/>
    </source>
</evidence>
<dbReference type="PANTHER" id="PTHR10353:SF209">
    <property type="entry name" value="GALACTOLIPID GALACTOSYLTRANSFERASE SFR2, CHLOROPLASTIC"/>
    <property type="match status" value="1"/>
</dbReference>
<evidence type="ECO:0000256" key="4">
    <source>
        <dbReference type="RuleBase" id="RU003690"/>
    </source>
</evidence>
<dbReference type="SUPFAM" id="SSF51445">
    <property type="entry name" value="(Trans)glycosidases"/>
    <property type="match status" value="1"/>
</dbReference>
<dbReference type="EMBL" id="CP040089">
    <property type="protein sequence ID" value="QGA80679.1"/>
    <property type="molecule type" value="Genomic_DNA"/>
</dbReference>
<reference evidence="6" key="1">
    <citation type="submission" date="2019-05" db="EMBL/GenBank/DDBJ databases">
        <title>Candidatus Nanohalobium constans, a novel model system to study the DPANN nano-sized archaea: genomic and physiological characterization of a nanoarchaeon co-cultured with its chitinotrophic host.</title>
        <authorList>
            <person name="La Cono V."/>
            <person name="Arcadi E."/>
            <person name="Crisafi F."/>
            <person name="Denaro R."/>
            <person name="La Spada G."/>
            <person name="Messina E."/>
            <person name="Smedile F."/>
            <person name="Toshchakov S.V."/>
            <person name="Shevchenko M.A."/>
            <person name="Golyshin P.N."/>
            <person name="Golyshina O.V."/>
            <person name="Ferrer M."/>
            <person name="Rohde M."/>
            <person name="Mushegian A."/>
            <person name="Sorokin D.Y."/>
            <person name="Giuliano L."/>
            <person name="Yakimov M.M."/>
        </authorList>
    </citation>
    <scope>NUCLEOTIDE SEQUENCE [LARGE SCALE GENOMIC DNA]</scope>
    <source>
        <strain evidence="6">LC1Nh</strain>
    </source>
</reference>
<proteinExistence type="inferred from homology"/>
<protein>
    <submittedName>
        <fullName evidence="5">Glycosyl hydrolase family 1</fullName>
        <ecNumber evidence="5">3.2.1.21</ecNumber>
    </submittedName>
</protein>
<dbReference type="OrthoDB" id="84443at2157"/>
<dbReference type="PANTHER" id="PTHR10353">
    <property type="entry name" value="GLYCOSYL HYDROLASE"/>
    <property type="match status" value="1"/>
</dbReference>
<dbReference type="InterPro" id="IPR017853">
    <property type="entry name" value="GH"/>
</dbReference>
<evidence type="ECO:0000256" key="2">
    <source>
        <dbReference type="ARBA" id="ARBA00022801"/>
    </source>
</evidence>